<evidence type="ECO:0000313" key="1">
    <source>
        <dbReference type="EMBL" id="MBU3060948.1"/>
    </source>
</evidence>
<protein>
    <submittedName>
        <fullName evidence="1">DUF4254 domain-containing protein</fullName>
    </submittedName>
</protein>
<evidence type="ECO:0000313" key="2">
    <source>
        <dbReference type="Proteomes" id="UP000733379"/>
    </source>
</evidence>
<name>A0ABS6ASE3_9NOCA</name>
<accession>A0ABS6ASE3</accession>
<dbReference type="RefSeq" id="WP_215915721.1">
    <property type="nucleotide sequence ID" value="NZ_JAHKNI010000001.1"/>
</dbReference>
<gene>
    <name evidence="1" type="ORF">KO481_05345</name>
</gene>
<dbReference type="InterPro" id="IPR025350">
    <property type="entry name" value="DUF4254"/>
</dbReference>
<dbReference type="EMBL" id="JAHKNI010000001">
    <property type="protein sequence ID" value="MBU3060948.1"/>
    <property type="molecule type" value="Genomic_DNA"/>
</dbReference>
<sequence length="142" mass="15617">MLGEPLPTKSELLHACRGLEYDRHPILRAAHALTELHERRLGTTCPETAELDFERAEHIADIDRCVTSSLPPAHGSAHVHTETLGAVVDRVARFTATAYAALASPVDWRLGDAWERLAELAIGYEDLIAELHTGRRRLPGGP</sequence>
<keyword evidence="2" id="KW-1185">Reference proteome</keyword>
<organism evidence="1 2">
    <name type="scientific">Nocardia albiluteola</name>
    <dbReference type="NCBI Taxonomy" id="2842303"/>
    <lineage>
        <taxon>Bacteria</taxon>
        <taxon>Bacillati</taxon>
        <taxon>Actinomycetota</taxon>
        <taxon>Actinomycetes</taxon>
        <taxon>Mycobacteriales</taxon>
        <taxon>Nocardiaceae</taxon>
        <taxon>Nocardia</taxon>
    </lineage>
</organism>
<dbReference type="Proteomes" id="UP000733379">
    <property type="component" value="Unassembled WGS sequence"/>
</dbReference>
<dbReference type="Pfam" id="PF14063">
    <property type="entry name" value="DUF4254"/>
    <property type="match status" value="1"/>
</dbReference>
<comment type="caution">
    <text evidence="1">The sequence shown here is derived from an EMBL/GenBank/DDBJ whole genome shotgun (WGS) entry which is preliminary data.</text>
</comment>
<reference evidence="1 2" key="1">
    <citation type="submission" date="2021-06" db="EMBL/GenBank/DDBJ databases">
        <title>Actinomycetes sequencing.</title>
        <authorList>
            <person name="Shan Q."/>
        </authorList>
    </citation>
    <scope>NUCLEOTIDE SEQUENCE [LARGE SCALE GENOMIC DNA]</scope>
    <source>
        <strain evidence="1 2">NEAU-G5</strain>
    </source>
</reference>
<proteinExistence type="predicted"/>